<dbReference type="Proteomes" id="UP000000268">
    <property type="component" value="Chromosome"/>
</dbReference>
<proteinExistence type="predicted"/>
<evidence type="ECO:0000313" key="1">
    <source>
        <dbReference type="EMBL" id="ABW25376.1"/>
    </source>
</evidence>
<name>B0C8Y6_ACAM1</name>
<protein>
    <submittedName>
        <fullName evidence="1">Uncharacterized protein</fullName>
    </submittedName>
</protein>
<dbReference type="KEGG" id="amr:AM1_0290"/>
<evidence type="ECO:0000313" key="2">
    <source>
        <dbReference type="Proteomes" id="UP000000268"/>
    </source>
</evidence>
<dbReference type="STRING" id="329726.AM1_0290"/>
<sequence>MRRIIGLAILEDEVIITSGLQPPLHRERSFYSHQGTSYWSYFRAVVKRPRLPGLFLLSPRIVAVSDIRYHDSPFSHLSLETSSSLTTIDPGIIITAGCGVDIGQEQRTLFLVICRNRIKFFIHFCGGLFHPITLELKQRGKSLAGRLRNLLQELHFSELPTSLSLSSNFNWSQQELSRLERSWKKPISQEVHIVNAQMDNHLQEISKDISEDFNFVIHQNYYTVYEQGLQVLCTDTSLTQLIRIAS</sequence>
<dbReference type="RefSeq" id="WP_012160986.1">
    <property type="nucleotide sequence ID" value="NC_009925.1"/>
</dbReference>
<keyword evidence="2" id="KW-1185">Reference proteome</keyword>
<reference evidence="1 2" key="1">
    <citation type="journal article" date="2008" name="Proc. Natl. Acad. Sci. U.S.A.">
        <title>Niche adaptation and genome expansion in the chlorophyll d-producing cyanobacterium Acaryochloris marina.</title>
        <authorList>
            <person name="Swingley W.D."/>
            <person name="Chen M."/>
            <person name="Cheung P.C."/>
            <person name="Conrad A.L."/>
            <person name="Dejesa L.C."/>
            <person name="Hao J."/>
            <person name="Honchak B.M."/>
            <person name="Karbach L.E."/>
            <person name="Kurdoglu A."/>
            <person name="Lahiri S."/>
            <person name="Mastrian S.D."/>
            <person name="Miyashita H."/>
            <person name="Page L."/>
            <person name="Ramakrishna P."/>
            <person name="Satoh S."/>
            <person name="Sattley W.M."/>
            <person name="Shimada Y."/>
            <person name="Taylor H.L."/>
            <person name="Tomo T."/>
            <person name="Tsuchiya T."/>
            <person name="Wang Z.T."/>
            <person name="Raymond J."/>
            <person name="Mimuro M."/>
            <person name="Blankenship R.E."/>
            <person name="Touchman J.W."/>
        </authorList>
    </citation>
    <scope>NUCLEOTIDE SEQUENCE [LARGE SCALE GENOMIC DNA]</scope>
    <source>
        <strain evidence="2">MBIC 11017</strain>
    </source>
</reference>
<accession>B0C8Y6</accession>
<organism evidence="1 2">
    <name type="scientific">Acaryochloris marina (strain MBIC 11017)</name>
    <dbReference type="NCBI Taxonomy" id="329726"/>
    <lineage>
        <taxon>Bacteria</taxon>
        <taxon>Bacillati</taxon>
        <taxon>Cyanobacteriota</taxon>
        <taxon>Cyanophyceae</taxon>
        <taxon>Acaryochloridales</taxon>
        <taxon>Acaryochloridaceae</taxon>
        <taxon>Acaryochloris</taxon>
    </lineage>
</organism>
<dbReference type="EMBL" id="CP000828">
    <property type="protein sequence ID" value="ABW25376.1"/>
    <property type="molecule type" value="Genomic_DNA"/>
</dbReference>
<gene>
    <name evidence="1" type="ordered locus">AM1_0290</name>
</gene>
<dbReference type="AlphaFoldDB" id="B0C8Y6"/>
<dbReference type="HOGENOM" id="CLU_1127147_0_0_3"/>